<dbReference type="GO" id="GO:0005789">
    <property type="term" value="C:endoplasmic reticulum membrane"/>
    <property type="evidence" value="ECO:0007669"/>
    <property type="project" value="TreeGrafter"/>
</dbReference>
<accession>B3NCQ1</accession>
<dbReference type="GO" id="GO:0042810">
    <property type="term" value="P:pheromone metabolic process"/>
    <property type="evidence" value="ECO:0007669"/>
    <property type="project" value="EnsemblMetazoa"/>
</dbReference>
<evidence type="ECO:0000256" key="13">
    <source>
        <dbReference type="RuleBase" id="RU000581"/>
    </source>
</evidence>
<dbReference type="GO" id="GO:0006636">
    <property type="term" value="P:unsaturated fatty acid biosynthetic process"/>
    <property type="evidence" value="ECO:0007669"/>
    <property type="project" value="TreeGrafter"/>
</dbReference>
<evidence type="ECO:0000256" key="12">
    <source>
        <dbReference type="ARBA" id="ARBA00023160"/>
    </source>
</evidence>
<dbReference type="OMA" id="NSSAHMY"/>
<dbReference type="EC" id="1.14.19.1" evidence="16"/>
<evidence type="ECO:0000256" key="14">
    <source>
        <dbReference type="SAM" id="Phobius"/>
    </source>
</evidence>
<dbReference type="CDD" id="cd03505">
    <property type="entry name" value="Delta9-FADS-like"/>
    <property type="match status" value="1"/>
</dbReference>
<keyword evidence="12 13" id="KW-0275">Fatty acid biosynthesis</keyword>
<keyword evidence="11 14" id="KW-0472">Membrane</keyword>
<dbReference type="GO" id="GO:0005506">
    <property type="term" value="F:iron ion binding"/>
    <property type="evidence" value="ECO:0007669"/>
    <property type="project" value="TreeGrafter"/>
</dbReference>
<evidence type="ECO:0000256" key="6">
    <source>
        <dbReference type="ARBA" id="ARBA00022832"/>
    </source>
</evidence>
<dbReference type="Proteomes" id="UP000008711">
    <property type="component" value="Unassembled WGS sequence"/>
</dbReference>
<proteinExistence type="inferred from homology"/>
<feature type="transmembrane region" description="Helical" evidence="14">
    <location>
        <begin position="41"/>
        <end position="64"/>
    </location>
</feature>
<dbReference type="Pfam" id="PF00487">
    <property type="entry name" value="FA_desaturase"/>
    <property type="match status" value="1"/>
</dbReference>
<dbReference type="PhylomeDB" id="B3NCQ1"/>
<dbReference type="PRINTS" id="PR00075">
    <property type="entry name" value="FACDDSATRASE"/>
</dbReference>
<gene>
    <name evidence="16" type="primary">Dere\DesatF</name>
    <name evidence="16" type="synonym">Dere\GG15465</name>
    <name evidence="16" type="synonym">dere_GLEANR_15537</name>
    <name evidence="16" type="synonym">DesatF</name>
    <name evidence="16" type="synonym">desatF</name>
    <name evidence="16" type="synonym">desatF-alpha</name>
    <name evidence="16" type="synonym">GG15465</name>
    <name evidence="16" type="ORF">Dere_GG15465</name>
</gene>
<evidence type="ECO:0000256" key="3">
    <source>
        <dbReference type="ARBA" id="ARBA00022516"/>
    </source>
</evidence>
<reference evidence="16 17" key="1">
    <citation type="journal article" date="2007" name="Nature">
        <title>Evolution of genes and genomes on the Drosophila phylogeny.</title>
        <authorList>
            <consortium name="Drosophila 12 Genomes Consortium"/>
            <person name="Clark A.G."/>
            <person name="Eisen M.B."/>
            <person name="Smith D.R."/>
            <person name="Bergman C.M."/>
            <person name="Oliver B."/>
            <person name="Markow T.A."/>
            <person name="Kaufman T.C."/>
            <person name="Kellis M."/>
            <person name="Gelbart W."/>
            <person name="Iyer V.N."/>
            <person name="Pollard D.A."/>
            <person name="Sackton T.B."/>
            <person name="Larracuente A.M."/>
            <person name="Singh N.D."/>
            <person name="Abad J.P."/>
            <person name="Abt D.N."/>
            <person name="Adryan B."/>
            <person name="Aguade M."/>
            <person name="Akashi H."/>
            <person name="Anderson W.W."/>
            <person name="Aquadro C.F."/>
            <person name="Ardell D.H."/>
            <person name="Arguello R."/>
            <person name="Artieri C.G."/>
            <person name="Barbash D.A."/>
            <person name="Barker D."/>
            <person name="Barsanti P."/>
            <person name="Batterham P."/>
            <person name="Batzoglou S."/>
            <person name="Begun D."/>
            <person name="Bhutkar A."/>
            <person name="Blanco E."/>
            <person name="Bosak S.A."/>
            <person name="Bradley R.K."/>
            <person name="Brand A.D."/>
            <person name="Brent M.R."/>
            <person name="Brooks A.N."/>
            <person name="Brown R.H."/>
            <person name="Butlin R.K."/>
            <person name="Caggese C."/>
            <person name="Calvi B.R."/>
            <person name="Bernardo de Carvalho A."/>
            <person name="Caspi A."/>
            <person name="Castrezana S."/>
            <person name="Celniker S.E."/>
            <person name="Chang J.L."/>
            <person name="Chapple C."/>
            <person name="Chatterji S."/>
            <person name="Chinwalla A."/>
            <person name="Civetta A."/>
            <person name="Clifton S.W."/>
            <person name="Comeron J.M."/>
            <person name="Costello J.C."/>
            <person name="Coyne J.A."/>
            <person name="Daub J."/>
            <person name="David R.G."/>
            <person name="Delcher A.L."/>
            <person name="Delehaunty K."/>
            <person name="Do C.B."/>
            <person name="Ebling H."/>
            <person name="Edwards K."/>
            <person name="Eickbush T."/>
            <person name="Evans J.D."/>
            <person name="Filipski A."/>
            <person name="Findeiss S."/>
            <person name="Freyhult E."/>
            <person name="Fulton L."/>
            <person name="Fulton R."/>
            <person name="Garcia A.C."/>
            <person name="Gardiner A."/>
            <person name="Garfield D.A."/>
            <person name="Garvin B.E."/>
            <person name="Gibson G."/>
            <person name="Gilbert D."/>
            <person name="Gnerre S."/>
            <person name="Godfrey J."/>
            <person name="Good R."/>
            <person name="Gotea V."/>
            <person name="Gravely B."/>
            <person name="Greenberg A.J."/>
            <person name="Griffiths-Jones S."/>
            <person name="Gross S."/>
            <person name="Guigo R."/>
            <person name="Gustafson E.A."/>
            <person name="Haerty W."/>
            <person name="Hahn M.W."/>
            <person name="Halligan D.L."/>
            <person name="Halpern A.L."/>
            <person name="Halter G.M."/>
            <person name="Han M.V."/>
            <person name="Heger A."/>
            <person name="Hillier L."/>
            <person name="Hinrichs A.S."/>
            <person name="Holmes I."/>
            <person name="Hoskins R.A."/>
            <person name="Hubisz M.J."/>
            <person name="Hultmark D."/>
            <person name="Huntley M.A."/>
            <person name="Jaffe D.B."/>
            <person name="Jagadeeshan S."/>
            <person name="Jeck W.R."/>
            <person name="Johnson J."/>
            <person name="Jones C.D."/>
            <person name="Jordan W.C."/>
            <person name="Karpen G.H."/>
            <person name="Kataoka E."/>
            <person name="Keightley P.D."/>
            <person name="Kheradpour P."/>
            <person name="Kirkness E.F."/>
            <person name="Koerich L.B."/>
            <person name="Kristiansen K."/>
            <person name="Kudrna D."/>
            <person name="Kulathinal R.J."/>
            <person name="Kumar S."/>
            <person name="Kwok R."/>
            <person name="Lander E."/>
            <person name="Langley C.H."/>
            <person name="Lapoint R."/>
            <person name="Lazzaro B.P."/>
            <person name="Lee S.J."/>
            <person name="Levesque L."/>
            <person name="Li R."/>
            <person name="Lin C.F."/>
            <person name="Lin M.F."/>
            <person name="Lindblad-Toh K."/>
            <person name="Llopart A."/>
            <person name="Long M."/>
            <person name="Low L."/>
            <person name="Lozovsky E."/>
            <person name="Lu J."/>
            <person name="Luo M."/>
            <person name="Machado C.A."/>
            <person name="Makalowski W."/>
            <person name="Marzo M."/>
            <person name="Matsuda M."/>
            <person name="Matzkin L."/>
            <person name="McAllister B."/>
            <person name="McBride C.S."/>
            <person name="McKernan B."/>
            <person name="McKernan K."/>
            <person name="Mendez-Lago M."/>
            <person name="Minx P."/>
            <person name="Mollenhauer M.U."/>
            <person name="Montooth K."/>
            <person name="Mount S.M."/>
            <person name="Mu X."/>
            <person name="Myers E."/>
            <person name="Negre B."/>
            <person name="Newfeld S."/>
            <person name="Nielsen R."/>
            <person name="Noor M.A."/>
            <person name="O'Grady P."/>
            <person name="Pachter L."/>
            <person name="Papaceit M."/>
            <person name="Parisi M.J."/>
            <person name="Parisi M."/>
            <person name="Parts L."/>
            <person name="Pedersen J.S."/>
            <person name="Pesole G."/>
            <person name="Phillippy A.M."/>
            <person name="Ponting C.P."/>
            <person name="Pop M."/>
            <person name="Porcelli D."/>
            <person name="Powell J.R."/>
            <person name="Prohaska S."/>
            <person name="Pruitt K."/>
            <person name="Puig M."/>
            <person name="Quesneville H."/>
            <person name="Ram K.R."/>
            <person name="Rand D."/>
            <person name="Rasmussen M.D."/>
            <person name="Reed L.K."/>
            <person name="Reenan R."/>
            <person name="Reily A."/>
            <person name="Remington K.A."/>
            <person name="Rieger T.T."/>
            <person name="Ritchie M.G."/>
            <person name="Robin C."/>
            <person name="Rogers Y.H."/>
            <person name="Rohde C."/>
            <person name="Rozas J."/>
            <person name="Rubenfield M.J."/>
            <person name="Ruiz A."/>
            <person name="Russo S."/>
            <person name="Salzberg S.L."/>
            <person name="Sanchez-Gracia A."/>
            <person name="Saranga D.J."/>
            <person name="Sato H."/>
            <person name="Schaeffer S.W."/>
            <person name="Schatz M.C."/>
            <person name="Schlenke T."/>
            <person name="Schwartz R."/>
            <person name="Segarra C."/>
            <person name="Singh R.S."/>
            <person name="Sirot L."/>
            <person name="Sirota M."/>
            <person name="Sisneros N.B."/>
            <person name="Smith C.D."/>
            <person name="Smith T.F."/>
            <person name="Spieth J."/>
            <person name="Stage D.E."/>
            <person name="Stark A."/>
            <person name="Stephan W."/>
            <person name="Strausberg R.L."/>
            <person name="Strempel S."/>
            <person name="Sturgill D."/>
            <person name="Sutton G."/>
            <person name="Sutton G.G."/>
            <person name="Tao W."/>
            <person name="Teichmann S."/>
            <person name="Tobari Y.N."/>
            <person name="Tomimura Y."/>
            <person name="Tsolas J.M."/>
            <person name="Valente V.L."/>
            <person name="Venter E."/>
            <person name="Venter J.C."/>
            <person name="Vicario S."/>
            <person name="Vieira F.G."/>
            <person name="Vilella A.J."/>
            <person name="Villasante A."/>
            <person name="Walenz B."/>
            <person name="Wang J."/>
            <person name="Wasserman M."/>
            <person name="Watts T."/>
            <person name="Wilson D."/>
            <person name="Wilson R.K."/>
            <person name="Wing R.A."/>
            <person name="Wolfner M.F."/>
            <person name="Wong A."/>
            <person name="Wong G.K."/>
            <person name="Wu C.I."/>
            <person name="Wu G."/>
            <person name="Yamamoto D."/>
            <person name="Yang H.P."/>
            <person name="Yang S.P."/>
            <person name="Yorke J.A."/>
            <person name="Yoshida K."/>
            <person name="Zdobnov E."/>
            <person name="Zhang P."/>
            <person name="Zhang Y."/>
            <person name="Zimin A.V."/>
            <person name="Baldwin J."/>
            <person name="Abdouelleil A."/>
            <person name="Abdulkadir J."/>
            <person name="Abebe A."/>
            <person name="Abera B."/>
            <person name="Abreu J."/>
            <person name="Acer S.C."/>
            <person name="Aftuck L."/>
            <person name="Alexander A."/>
            <person name="An P."/>
            <person name="Anderson E."/>
            <person name="Anderson S."/>
            <person name="Arachi H."/>
            <person name="Azer M."/>
            <person name="Bachantsang P."/>
            <person name="Barry A."/>
            <person name="Bayul T."/>
            <person name="Berlin A."/>
            <person name="Bessette D."/>
            <person name="Bloom T."/>
            <person name="Blye J."/>
            <person name="Boguslavskiy L."/>
            <person name="Bonnet C."/>
            <person name="Boukhgalter B."/>
            <person name="Bourzgui I."/>
            <person name="Brown A."/>
            <person name="Cahill P."/>
            <person name="Channer S."/>
            <person name="Cheshatsang Y."/>
            <person name="Chuda L."/>
            <person name="Citroen M."/>
            <person name="Collymore A."/>
            <person name="Cooke P."/>
            <person name="Costello M."/>
            <person name="D'Aco K."/>
            <person name="Daza R."/>
            <person name="De Haan G."/>
            <person name="DeGray S."/>
            <person name="DeMaso C."/>
            <person name="Dhargay N."/>
            <person name="Dooley K."/>
            <person name="Dooley E."/>
            <person name="Doricent M."/>
            <person name="Dorje P."/>
            <person name="Dorjee K."/>
            <person name="Dupes A."/>
            <person name="Elong R."/>
            <person name="Falk J."/>
            <person name="Farina A."/>
            <person name="Faro S."/>
            <person name="Ferguson D."/>
            <person name="Fisher S."/>
            <person name="Foley C.D."/>
            <person name="Franke A."/>
            <person name="Friedrich D."/>
            <person name="Gadbois L."/>
            <person name="Gearin G."/>
            <person name="Gearin C.R."/>
            <person name="Giannoukos G."/>
            <person name="Goode T."/>
            <person name="Graham J."/>
            <person name="Grandbois E."/>
            <person name="Grewal S."/>
            <person name="Gyaltsen K."/>
            <person name="Hafez N."/>
            <person name="Hagos B."/>
            <person name="Hall J."/>
            <person name="Henson C."/>
            <person name="Hollinger A."/>
            <person name="Honan T."/>
            <person name="Huard M.D."/>
            <person name="Hughes L."/>
            <person name="Hurhula B."/>
            <person name="Husby M.E."/>
            <person name="Kamat A."/>
            <person name="Kanga B."/>
            <person name="Kashin S."/>
            <person name="Khazanovich D."/>
            <person name="Kisner P."/>
            <person name="Lance K."/>
            <person name="Lara M."/>
            <person name="Lee W."/>
            <person name="Lennon N."/>
            <person name="Letendre F."/>
            <person name="LeVine R."/>
            <person name="Lipovsky A."/>
            <person name="Liu X."/>
            <person name="Liu J."/>
            <person name="Liu S."/>
            <person name="Lokyitsang T."/>
            <person name="Lokyitsang Y."/>
            <person name="Lubonja R."/>
            <person name="Lui A."/>
            <person name="MacDonald P."/>
            <person name="Magnisalis V."/>
            <person name="Maru K."/>
            <person name="Matthews C."/>
            <person name="McCusker W."/>
            <person name="McDonough S."/>
            <person name="Mehta T."/>
            <person name="Meldrim J."/>
            <person name="Meneus L."/>
            <person name="Mihai O."/>
            <person name="Mihalev A."/>
            <person name="Mihova T."/>
            <person name="Mittelman R."/>
            <person name="Mlenga V."/>
            <person name="Montmayeur A."/>
            <person name="Mulrain L."/>
            <person name="Navidi A."/>
            <person name="Naylor J."/>
            <person name="Negash T."/>
            <person name="Nguyen T."/>
            <person name="Nguyen N."/>
            <person name="Nicol R."/>
            <person name="Norbu C."/>
            <person name="Norbu N."/>
            <person name="Novod N."/>
            <person name="O'Neill B."/>
            <person name="Osman S."/>
            <person name="Markiewicz E."/>
            <person name="Oyono O.L."/>
            <person name="Patti C."/>
            <person name="Phunkhang P."/>
            <person name="Pierre F."/>
            <person name="Priest M."/>
            <person name="Raghuraman S."/>
            <person name="Rege F."/>
            <person name="Reyes R."/>
            <person name="Rise C."/>
            <person name="Rogov P."/>
            <person name="Ross K."/>
            <person name="Ryan E."/>
            <person name="Settipalli S."/>
            <person name="Shea T."/>
            <person name="Sherpa N."/>
            <person name="Shi L."/>
            <person name="Shih D."/>
            <person name="Sparrow T."/>
            <person name="Spaulding J."/>
            <person name="Stalker J."/>
            <person name="Stange-Thomann N."/>
            <person name="Stavropoulos S."/>
            <person name="Stone C."/>
            <person name="Strader C."/>
            <person name="Tesfaye S."/>
            <person name="Thomson T."/>
            <person name="Thoulutsang Y."/>
            <person name="Thoulutsang D."/>
            <person name="Topham K."/>
            <person name="Topping I."/>
            <person name="Tsamla T."/>
            <person name="Vassiliev H."/>
            <person name="Vo A."/>
            <person name="Wangchuk T."/>
            <person name="Wangdi T."/>
            <person name="Weiand M."/>
            <person name="Wilkinson J."/>
            <person name="Wilson A."/>
            <person name="Yadav S."/>
            <person name="Young G."/>
            <person name="Yu Q."/>
            <person name="Zembek L."/>
            <person name="Zhong D."/>
            <person name="Zimmer A."/>
            <person name="Zwirko Z."/>
            <person name="Jaffe D.B."/>
            <person name="Alvarez P."/>
            <person name="Brockman W."/>
            <person name="Butler J."/>
            <person name="Chin C."/>
            <person name="Gnerre S."/>
            <person name="Grabherr M."/>
            <person name="Kleber M."/>
            <person name="Mauceli E."/>
            <person name="MacCallum I."/>
        </authorList>
    </citation>
    <scope>NUCLEOTIDE SEQUENCE [LARGE SCALE GENOMIC DNA]</scope>
    <source>
        <strain evidence="16 17">TSC#14021-0224.01</strain>
    </source>
</reference>
<keyword evidence="4 13" id="KW-0812">Transmembrane</keyword>
<evidence type="ECO:0000313" key="17">
    <source>
        <dbReference type="Proteomes" id="UP000008711"/>
    </source>
</evidence>
<dbReference type="OrthoDB" id="10260134at2759"/>
<keyword evidence="10" id="KW-0443">Lipid metabolism</keyword>
<dbReference type="KEGG" id="der:6543788"/>
<comment type="similarity">
    <text evidence="2 13">Belongs to the fatty acid desaturase type 1 family.</text>
</comment>
<sequence>MPSNSEDITGVLYETDVQTVGGGLSRDLGRLKATDGTKMELVWLNIVLFVILHISSLYGLWLLFTASTWTTFLLFIPAVAVTTLGISAGAHRLWAHRTFKANTPLKLILLFLNTFAFQDAVYYWARDHRVHHKYTETDADPYNSNRGWFFAHMGWLCCRKHPAVVEKGKQIDLSDLEADPLVMFQKKYYLLLMPVICFFLPTVVPMFLWGESFNVSWHVMALLRWCISLHFVWLVNSSAHMHGMRPYDKNICPVNLSFLIFFRFGEGYHNYHHVFPWDYKSAELGKYSQDVTTKFIEFMAYLGWAYDLKSVSLDLVKQRAQRTGDGSHPVWGWGDKDQLKEDVGVTTRSHQRSG</sequence>
<dbReference type="HOGENOM" id="CLU_027359_0_2_1"/>
<name>B3NCQ1_DROER</name>
<evidence type="ECO:0000256" key="10">
    <source>
        <dbReference type="ARBA" id="ARBA00023098"/>
    </source>
</evidence>
<protein>
    <submittedName>
        <fullName evidence="16">Desaturase F</fullName>
        <ecNumber evidence="16">1.14.19.1</ecNumber>
    </submittedName>
</protein>
<keyword evidence="7 14" id="KW-1133">Transmembrane helix</keyword>
<dbReference type="InterPro" id="IPR005804">
    <property type="entry name" value="FA_desaturase_dom"/>
</dbReference>
<evidence type="ECO:0000256" key="8">
    <source>
        <dbReference type="ARBA" id="ARBA00023002"/>
    </source>
</evidence>
<comment type="subcellular location">
    <subcellularLocation>
        <location evidence="1">Membrane</location>
        <topology evidence="1">Multi-pass membrane protein</topology>
    </subcellularLocation>
</comment>
<feature type="domain" description="Fatty acid desaturase" evidence="15">
    <location>
        <begin position="68"/>
        <end position="276"/>
    </location>
</feature>
<dbReference type="PROSITE" id="PS00476">
    <property type="entry name" value="FATTY_ACID_DESATUR_1"/>
    <property type="match status" value="1"/>
</dbReference>
<evidence type="ECO:0000259" key="15">
    <source>
        <dbReference type="Pfam" id="PF00487"/>
    </source>
</evidence>
<comment type="domain">
    <text evidence="13">The histidine box domains are involved in binding the catalytic metal ions.</text>
</comment>
<dbReference type="EMBL" id="CH954178">
    <property type="protein sequence ID" value="EDV51348.1"/>
    <property type="molecule type" value="Genomic_DNA"/>
</dbReference>
<keyword evidence="3 13" id="KW-0444">Lipid biosynthesis</keyword>
<feature type="transmembrane region" description="Helical" evidence="14">
    <location>
        <begin position="215"/>
        <end position="235"/>
    </location>
</feature>
<dbReference type="AlphaFoldDB" id="B3NCQ1"/>
<keyword evidence="8 13" id="KW-0560">Oxidoreductase</keyword>
<evidence type="ECO:0000256" key="9">
    <source>
        <dbReference type="ARBA" id="ARBA00023004"/>
    </source>
</evidence>
<feature type="transmembrane region" description="Helical" evidence="14">
    <location>
        <begin position="71"/>
        <end position="95"/>
    </location>
</feature>
<feature type="transmembrane region" description="Helical" evidence="14">
    <location>
        <begin position="188"/>
        <end position="209"/>
    </location>
</feature>
<evidence type="ECO:0000256" key="2">
    <source>
        <dbReference type="ARBA" id="ARBA00009295"/>
    </source>
</evidence>
<comment type="cofactor">
    <cofactor evidence="13">
        <name>Fe(2+)</name>
        <dbReference type="ChEBI" id="CHEBI:29033"/>
    </cofactor>
</comment>
<organism evidence="16 17">
    <name type="scientific">Drosophila erecta</name>
    <name type="common">Fruit fly</name>
    <dbReference type="NCBI Taxonomy" id="7220"/>
    <lineage>
        <taxon>Eukaryota</taxon>
        <taxon>Metazoa</taxon>
        <taxon>Ecdysozoa</taxon>
        <taxon>Arthropoda</taxon>
        <taxon>Hexapoda</taxon>
        <taxon>Insecta</taxon>
        <taxon>Pterygota</taxon>
        <taxon>Neoptera</taxon>
        <taxon>Endopterygota</taxon>
        <taxon>Diptera</taxon>
        <taxon>Brachycera</taxon>
        <taxon>Muscomorpha</taxon>
        <taxon>Ephydroidea</taxon>
        <taxon>Drosophilidae</taxon>
        <taxon>Drosophila</taxon>
        <taxon>Sophophora</taxon>
    </lineage>
</organism>
<dbReference type="GO" id="GO:0007619">
    <property type="term" value="P:courtship behavior"/>
    <property type="evidence" value="ECO:0007669"/>
    <property type="project" value="EnsemblMetazoa"/>
</dbReference>
<evidence type="ECO:0000256" key="7">
    <source>
        <dbReference type="ARBA" id="ARBA00022989"/>
    </source>
</evidence>
<dbReference type="PANTHER" id="PTHR11351">
    <property type="entry name" value="ACYL-COA DESATURASE"/>
    <property type="match status" value="1"/>
</dbReference>
<keyword evidence="17" id="KW-1185">Reference proteome</keyword>
<keyword evidence="6" id="KW-0276">Fatty acid metabolism</keyword>
<evidence type="ECO:0000256" key="1">
    <source>
        <dbReference type="ARBA" id="ARBA00004141"/>
    </source>
</evidence>
<evidence type="ECO:0000313" key="16">
    <source>
        <dbReference type="EMBL" id="EDV51348.1"/>
    </source>
</evidence>
<dbReference type="eggNOG" id="KOG1600">
    <property type="taxonomic scope" value="Eukaryota"/>
</dbReference>
<keyword evidence="5" id="KW-0479">Metal-binding</keyword>
<dbReference type="InterPro" id="IPR001522">
    <property type="entry name" value="FADS-1_CS"/>
</dbReference>
<keyword evidence="9" id="KW-0408">Iron</keyword>
<dbReference type="InterPro" id="IPR015876">
    <property type="entry name" value="Acyl-CoA_DS"/>
</dbReference>
<evidence type="ECO:0000256" key="11">
    <source>
        <dbReference type="ARBA" id="ARBA00023136"/>
    </source>
</evidence>
<evidence type="ECO:0000256" key="4">
    <source>
        <dbReference type="ARBA" id="ARBA00022692"/>
    </source>
</evidence>
<dbReference type="GO" id="GO:0004768">
    <property type="term" value="F:stearoyl-CoA 9-desaturase activity"/>
    <property type="evidence" value="ECO:0007669"/>
    <property type="project" value="UniProtKB-EC"/>
</dbReference>
<evidence type="ECO:0000256" key="5">
    <source>
        <dbReference type="ARBA" id="ARBA00022723"/>
    </source>
</evidence>
<dbReference type="PANTHER" id="PTHR11351:SF31">
    <property type="entry name" value="DESATURASE 1, ISOFORM A-RELATED"/>
    <property type="match status" value="1"/>
</dbReference>
<reference evidence="16 17" key="2">
    <citation type="journal article" date="2008" name="Bioinformatics">
        <title>Assembly reconciliation.</title>
        <authorList>
            <person name="Zimin A.V."/>
            <person name="Smith D.R."/>
            <person name="Sutton G."/>
            <person name="Yorke J.A."/>
        </authorList>
    </citation>
    <scope>NUCLEOTIDE SEQUENCE [LARGE SCALE GENOMIC DNA]</scope>
    <source>
        <strain evidence="16 17">TSC#14021-0224.01</strain>
    </source>
</reference>